<keyword evidence="11" id="KW-0067">ATP-binding</keyword>
<proteinExistence type="inferred from homology"/>
<accession>A0A1F2WHN2</accession>
<evidence type="ECO:0000256" key="13">
    <source>
        <dbReference type="ARBA" id="ARBA00023152"/>
    </source>
</evidence>
<gene>
    <name evidence="19" type="ORF">A2Y75_03910</name>
</gene>
<dbReference type="PROSITE" id="PS00110">
    <property type="entry name" value="PYRUVATE_KINASE"/>
    <property type="match status" value="1"/>
</dbReference>
<evidence type="ECO:0000256" key="2">
    <source>
        <dbReference type="ARBA" id="ARBA00004997"/>
    </source>
</evidence>
<dbReference type="GO" id="GO:0005524">
    <property type="term" value="F:ATP binding"/>
    <property type="evidence" value="ECO:0007669"/>
    <property type="project" value="UniProtKB-KW"/>
</dbReference>
<evidence type="ECO:0000259" key="17">
    <source>
        <dbReference type="Pfam" id="PF00224"/>
    </source>
</evidence>
<dbReference type="STRING" id="1797197.A2Y75_03910"/>
<evidence type="ECO:0000256" key="11">
    <source>
        <dbReference type="ARBA" id="ARBA00022840"/>
    </source>
</evidence>
<keyword evidence="14 19" id="KW-0670">Pyruvate</keyword>
<name>A0A1F2WHN2_9ACTN</name>
<evidence type="ECO:0000256" key="9">
    <source>
        <dbReference type="ARBA" id="ARBA00022741"/>
    </source>
</evidence>
<feature type="domain" description="Pyruvate kinase C-terminal" evidence="18">
    <location>
        <begin position="356"/>
        <end position="470"/>
    </location>
</feature>
<comment type="catalytic activity">
    <reaction evidence="16">
        <text>pyruvate + ATP = phosphoenolpyruvate + ADP + H(+)</text>
        <dbReference type="Rhea" id="RHEA:18157"/>
        <dbReference type="ChEBI" id="CHEBI:15361"/>
        <dbReference type="ChEBI" id="CHEBI:15378"/>
        <dbReference type="ChEBI" id="CHEBI:30616"/>
        <dbReference type="ChEBI" id="CHEBI:58702"/>
        <dbReference type="ChEBI" id="CHEBI:456216"/>
        <dbReference type="EC" id="2.7.1.40"/>
    </reaction>
</comment>
<dbReference type="GO" id="GO:0016301">
    <property type="term" value="F:kinase activity"/>
    <property type="evidence" value="ECO:0007669"/>
    <property type="project" value="UniProtKB-KW"/>
</dbReference>
<dbReference type="Pfam" id="PF00224">
    <property type="entry name" value="PK"/>
    <property type="match status" value="1"/>
</dbReference>
<protein>
    <recommendedName>
        <fullName evidence="6 15">Pyruvate kinase</fullName>
        <ecNumber evidence="5 15">2.7.1.40</ecNumber>
    </recommendedName>
</protein>
<keyword evidence="12 16" id="KW-0460">Magnesium</keyword>
<dbReference type="Gene3D" id="3.20.20.60">
    <property type="entry name" value="Phosphoenolpyruvate-binding domains"/>
    <property type="match status" value="1"/>
</dbReference>
<dbReference type="Gene3D" id="3.40.1380.20">
    <property type="entry name" value="Pyruvate kinase, C-terminal domain"/>
    <property type="match status" value="1"/>
</dbReference>
<dbReference type="InterPro" id="IPR015795">
    <property type="entry name" value="Pyrv_Knase_C"/>
</dbReference>
<evidence type="ECO:0000256" key="10">
    <source>
        <dbReference type="ARBA" id="ARBA00022777"/>
    </source>
</evidence>
<evidence type="ECO:0000259" key="18">
    <source>
        <dbReference type="Pfam" id="PF02887"/>
    </source>
</evidence>
<dbReference type="InterPro" id="IPR018209">
    <property type="entry name" value="Pyrv_Knase_AS"/>
</dbReference>
<evidence type="ECO:0000256" key="12">
    <source>
        <dbReference type="ARBA" id="ARBA00022842"/>
    </source>
</evidence>
<dbReference type="NCBIfam" id="NF004491">
    <property type="entry name" value="PRK05826.1"/>
    <property type="match status" value="1"/>
</dbReference>
<dbReference type="InterPro" id="IPR040442">
    <property type="entry name" value="Pyrv_kinase-like_dom_sf"/>
</dbReference>
<keyword evidence="10 16" id="KW-0418">Kinase</keyword>
<keyword evidence="7 16" id="KW-0808">Transferase</keyword>
<feature type="domain" description="Pyruvate kinase barrel" evidence="17">
    <location>
        <begin position="3"/>
        <end position="323"/>
    </location>
</feature>
<dbReference type="SUPFAM" id="SSF52935">
    <property type="entry name" value="PK C-terminal domain-like"/>
    <property type="match status" value="1"/>
</dbReference>
<dbReference type="InterPro" id="IPR001697">
    <property type="entry name" value="Pyr_Knase"/>
</dbReference>
<evidence type="ECO:0000256" key="6">
    <source>
        <dbReference type="ARBA" id="ARBA00018587"/>
    </source>
</evidence>
<keyword evidence="8" id="KW-0479">Metal-binding</keyword>
<dbReference type="GO" id="GO:0030955">
    <property type="term" value="F:potassium ion binding"/>
    <property type="evidence" value="ECO:0007669"/>
    <property type="project" value="UniProtKB-UniRule"/>
</dbReference>
<dbReference type="PRINTS" id="PR01050">
    <property type="entry name" value="PYRUVTKNASE"/>
</dbReference>
<evidence type="ECO:0000256" key="15">
    <source>
        <dbReference type="NCBIfam" id="TIGR01064"/>
    </source>
</evidence>
<dbReference type="NCBIfam" id="TIGR01064">
    <property type="entry name" value="pyruv_kin"/>
    <property type="match status" value="1"/>
</dbReference>
<evidence type="ECO:0000256" key="16">
    <source>
        <dbReference type="RuleBase" id="RU000504"/>
    </source>
</evidence>
<dbReference type="InterPro" id="IPR015793">
    <property type="entry name" value="Pyrv_Knase_brl"/>
</dbReference>
<evidence type="ECO:0000256" key="8">
    <source>
        <dbReference type="ARBA" id="ARBA00022723"/>
    </source>
</evidence>
<evidence type="ECO:0000313" key="20">
    <source>
        <dbReference type="Proteomes" id="UP000177876"/>
    </source>
</evidence>
<reference evidence="19 20" key="1">
    <citation type="journal article" date="2016" name="Nat. Commun.">
        <title>Thousands of microbial genomes shed light on interconnected biogeochemical processes in an aquifer system.</title>
        <authorList>
            <person name="Anantharaman K."/>
            <person name="Brown C.T."/>
            <person name="Hug L.A."/>
            <person name="Sharon I."/>
            <person name="Castelle C.J."/>
            <person name="Probst A.J."/>
            <person name="Thomas B.C."/>
            <person name="Singh A."/>
            <person name="Wilkins M.J."/>
            <person name="Karaoz U."/>
            <person name="Brodie E.L."/>
            <person name="Williams K.H."/>
            <person name="Hubbard S.S."/>
            <person name="Banfield J.F."/>
        </authorList>
    </citation>
    <scope>NUCLEOTIDE SEQUENCE [LARGE SCALE GENOMIC DNA]</scope>
</reference>
<dbReference type="Gene3D" id="2.40.33.10">
    <property type="entry name" value="PK beta-barrel domain-like"/>
    <property type="match status" value="1"/>
</dbReference>
<dbReference type="Pfam" id="PF02887">
    <property type="entry name" value="PK_C"/>
    <property type="match status" value="1"/>
</dbReference>
<evidence type="ECO:0000256" key="3">
    <source>
        <dbReference type="ARBA" id="ARBA00008663"/>
    </source>
</evidence>
<keyword evidence="9" id="KW-0547">Nucleotide-binding</keyword>
<sequence>MMNKTKIVATLGPACEDIEILEGMIDAGMSVARINASHSDPEEIRSQVGIARKAASNRGKEIGILLDLKGPKIRVGDIRGGRASLDEGQEFELTTRCVDGDSKRVSISNAEVPEALDRGNVVLLDDGALRLKVLGTTQSGVQCKVETGGVLKSHKGVNLPGAKLTLSSLTEKDLAGLDLGIELGVDWIALSFVRSAEDIKILRGILNVKSSSLPIVAKIEKEEAIEDIEAVVRAADAVMVARGDLGVEMPLEKIPILQKKIISVSAEHSKPVITATQMLESMTNNPTPTRAEVTDVANAVFDGSDAVMLSGETAVGRYPIEAVDTMRRIIEWTETSLPYEKWMEKRRKWMTEGDVEAVCSAACELAIQAKATAIVAATESGFTAEQISQLRPPQPILAATPHEAVARKLSLFWGVCPRLVSMHGSIEEMFSIAEKVARDEQLLPEGSMAVVTAGIKSQDEGNIQTTNTIRCIRNRG</sequence>
<dbReference type="EC" id="2.7.1.40" evidence="5 15"/>
<evidence type="ECO:0000256" key="7">
    <source>
        <dbReference type="ARBA" id="ARBA00022679"/>
    </source>
</evidence>
<dbReference type="SUPFAM" id="SSF51621">
    <property type="entry name" value="Phosphoenolpyruvate/pyruvate domain"/>
    <property type="match status" value="1"/>
</dbReference>
<dbReference type="SUPFAM" id="SSF50800">
    <property type="entry name" value="PK beta-barrel domain-like"/>
    <property type="match status" value="1"/>
</dbReference>
<comment type="pathway">
    <text evidence="2 16">Carbohydrate degradation; glycolysis; pyruvate from D-glyceraldehyde 3-phosphate: step 5/5.</text>
</comment>
<keyword evidence="13 16" id="KW-0324">Glycolysis</keyword>
<evidence type="ECO:0000256" key="4">
    <source>
        <dbReference type="ARBA" id="ARBA00011881"/>
    </source>
</evidence>
<evidence type="ECO:0000256" key="5">
    <source>
        <dbReference type="ARBA" id="ARBA00012142"/>
    </source>
</evidence>
<dbReference type="EMBL" id="MELK01000047">
    <property type="protein sequence ID" value="OFW56354.1"/>
    <property type="molecule type" value="Genomic_DNA"/>
</dbReference>
<dbReference type="UniPathway" id="UPA00109">
    <property type="reaction ID" value="UER00188"/>
</dbReference>
<dbReference type="Proteomes" id="UP000177876">
    <property type="component" value="Unassembled WGS sequence"/>
</dbReference>
<dbReference type="InterPro" id="IPR015806">
    <property type="entry name" value="Pyrv_Knase_insert_dom_sf"/>
</dbReference>
<evidence type="ECO:0000256" key="14">
    <source>
        <dbReference type="ARBA" id="ARBA00023317"/>
    </source>
</evidence>
<comment type="subunit">
    <text evidence="4">Homotetramer.</text>
</comment>
<comment type="similarity">
    <text evidence="3 16">Belongs to the pyruvate kinase family.</text>
</comment>
<organism evidence="19 20">
    <name type="scientific">Candidatus Solincola sediminis</name>
    <dbReference type="NCBI Taxonomy" id="1797199"/>
    <lineage>
        <taxon>Bacteria</taxon>
        <taxon>Bacillati</taxon>
        <taxon>Actinomycetota</taxon>
        <taxon>Candidatus Geothermincolia</taxon>
        <taxon>Candidatus Geothermincolales</taxon>
        <taxon>Candidatus Geothermincolaceae</taxon>
        <taxon>Candidatus Solincola</taxon>
    </lineage>
</organism>
<dbReference type="InterPro" id="IPR011037">
    <property type="entry name" value="Pyrv_Knase-like_insert_dom_sf"/>
</dbReference>
<comment type="cofactor">
    <cofactor evidence="1">
        <name>K(+)</name>
        <dbReference type="ChEBI" id="CHEBI:29103"/>
    </cofactor>
</comment>
<comment type="caution">
    <text evidence="19">The sequence shown here is derived from an EMBL/GenBank/DDBJ whole genome shotgun (WGS) entry which is preliminary data.</text>
</comment>
<dbReference type="GO" id="GO:0004743">
    <property type="term" value="F:pyruvate kinase activity"/>
    <property type="evidence" value="ECO:0007669"/>
    <property type="project" value="UniProtKB-UniRule"/>
</dbReference>
<dbReference type="GO" id="GO:0000287">
    <property type="term" value="F:magnesium ion binding"/>
    <property type="evidence" value="ECO:0007669"/>
    <property type="project" value="UniProtKB-UniRule"/>
</dbReference>
<dbReference type="FunFam" id="2.40.33.10:FF:000001">
    <property type="entry name" value="Pyruvate kinase"/>
    <property type="match status" value="1"/>
</dbReference>
<dbReference type="InterPro" id="IPR015813">
    <property type="entry name" value="Pyrv/PenolPyrv_kinase-like_dom"/>
</dbReference>
<dbReference type="AlphaFoldDB" id="A0A1F2WHN2"/>
<evidence type="ECO:0000313" key="19">
    <source>
        <dbReference type="EMBL" id="OFW56354.1"/>
    </source>
</evidence>
<dbReference type="PANTHER" id="PTHR11817">
    <property type="entry name" value="PYRUVATE KINASE"/>
    <property type="match status" value="1"/>
</dbReference>
<dbReference type="NCBIfam" id="NF004978">
    <property type="entry name" value="PRK06354.1"/>
    <property type="match status" value="1"/>
</dbReference>
<dbReference type="InterPro" id="IPR036918">
    <property type="entry name" value="Pyrv_Knase_C_sf"/>
</dbReference>
<evidence type="ECO:0000256" key="1">
    <source>
        <dbReference type="ARBA" id="ARBA00001958"/>
    </source>
</evidence>